<dbReference type="Pfam" id="PF05016">
    <property type="entry name" value="ParE_toxin"/>
    <property type="match status" value="1"/>
</dbReference>
<dbReference type="NCBIfam" id="TIGR02385">
    <property type="entry name" value="RelE_StbE"/>
    <property type="match status" value="1"/>
</dbReference>
<dbReference type="PANTHER" id="PTHR35601">
    <property type="entry name" value="TOXIN RELE"/>
    <property type="match status" value="1"/>
</dbReference>
<name>A0A0Z8J353_STRSU</name>
<gene>
    <name evidence="3" type="primary">relG</name>
    <name evidence="3" type="ORF">ERS132440_00744</name>
</gene>
<dbReference type="InterPro" id="IPR035093">
    <property type="entry name" value="RelE/ParE_toxin_dom_sf"/>
</dbReference>
<keyword evidence="2" id="KW-1277">Toxin-antitoxin system</keyword>
<dbReference type="SUPFAM" id="SSF143011">
    <property type="entry name" value="RelE-like"/>
    <property type="match status" value="1"/>
</dbReference>
<evidence type="ECO:0000313" key="4">
    <source>
        <dbReference type="Proteomes" id="UP000074356"/>
    </source>
</evidence>
<proteinExistence type="inferred from homology"/>
<reference evidence="3 4" key="1">
    <citation type="submission" date="2016-02" db="EMBL/GenBank/DDBJ databases">
        <authorList>
            <consortium name="Pathogen Informatics"/>
        </authorList>
    </citation>
    <scope>NUCLEOTIDE SEQUENCE [LARGE SCALE GENOMIC DNA]</scope>
    <source>
        <strain evidence="3 4">LSS78</strain>
    </source>
</reference>
<evidence type="ECO:0000313" key="3">
    <source>
        <dbReference type="EMBL" id="CYV46488.1"/>
    </source>
</evidence>
<dbReference type="PANTHER" id="PTHR35601:SF1">
    <property type="entry name" value="TOXIN RELE"/>
    <property type="match status" value="1"/>
</dbReference>
<keyword evidence="3" id="KW-0378">Hydrolase</keyword>
<dbReference type="InterPro" id="IPR007712">
    <property type="entry name" value="RelE/ParE_toxin"/>
</dbReference>
<sequence>MSYKVILSAKAQKQIQKLDKTAASLILRYLYKHIDGCDTPRQYGKALTANRSGQWRYRIGNYRVIVSIEDDKLIVTALEVGHRKEIYK</sequence>
<organism evidence="3 4">
    <name type="scientific">Streptococcus suis</name>
    <dbReference type="NCBI Taxonomy" id="1307"/>
    <lineage>
        <taxon>Bacteria</taxon>
        <taxon>Bacillati</taxon>
        <taxon>Bacillota</taxon>
        <taxon>Bacilli</taxon>
        <taxon>Lactobacillales</taxon>
        <taxon>Streptococcaceae</taxon>
        <taxon>Streptococcus</taxon>
    </lineage>
</organism>
<protein>
    <submittedName>
        <fullName evidence="3">Plasmid stabilization system</fullName>
        <ecNumber evidence="3">3.1.-.-</ecNumber>
    </submittedName>
</protein>
<accession>A0A0Z8J353</accession>
<dbReference type="Proteomes" id="UP000074356">
    <property type="component" value="Unassembled WGS sequence"/>
</dbReference>
<evidence type="ECO:0000256" key="1">
    <source>
        <dbReference type="ARBA" id="ARBA00006226"/>
    </source>
</evidence>
<comment type="similarity">
    <text evidence="1">Belongs to the RelE toxin family.</text>
</comment>
<dbReference type="AlphaFoldDB" id="A0A0Z8J353"/>
<evidence type="ECO:0000256" key="2">
    <source>
        <dbReference type="ARBA" id="ARBA00022649"/>
    </source>
</evidence>
<dbReference type="EMBL" id="FIIB01000004">
    <property type="protein sequence ID" value="CYV46488.1"/>
    <property type="molecule type" value="Genomic_DNA"/>
</dbReference>
<dbReference type="EC" id="3.1.-.-" evidence="3"/>
<dbReference type="GO" id="GO:0016787">
    <property type="term" value="F:hydrolase activity"/>
    <property type="evidence" value="ECO:0007669"/>
    <property type="project" value="UniProtKB-KW"/>
</dbReference>
<dbReference type="Gene3D" id="3.30.2310.20">
    <property type="entry name" value="RelE-like"/>
    <property type="match status" value="1"/>
</dbReference>
<dbReference type="RefSeq" id="WP_044682407.1">
    <property type="nucleotide sequence ID" value="NZ_CEHN01000027.1"/>
</dbReference>